<evidence type="ECO:0000256" key="1">
    <source>
        <dbReference type="ARBA" id="ARBA00008857"/>
    </source>
</evidence>
<feature type="domain" description="Tyr recombinase" evidence="5">
    <location>
        <begin position="115"/>
        <end position="318"/>
    </location>
</feature>
<dbReference type="InterPro" id="IPR011010">
    <property type="entry name" value="DNA_brk_join_enz"/>
</dbReference>
<organism evidence="6 7">
    <name type="scientific">Enterococcus columbae DSM 7374 = ATCC 51263</name>
    <dbReference type="NCBI Taxonomy" id="1121865"/>
    <lineage>
        <taxon>Bacteria</taxon>
        <taxon>Bacillati</taxon>
        <taxon>Bacillota</taxon>
        <taxon>Bacilli</taxon>
        <taxon>Lactobacillales</taxon>
        <taxon>Enterococcaceae</taxon>
        <taxon>Enterococcus</taxon>
    </lineage>
</organism>
<dbReference type="STRING" id="1121865.OMW_00911"/>
<evidence type="ECO:0000313" key="7">
    <source>
        <dbReference type="Proteomes" id="UP000014113"/>
    </source>
</evidence>
<reference evidence="6 7" key="1">
    <citation type="submission" date="2013-03" db="EMBL/GenBank/DDBJ databases">
        <title>The Genome Sequence of Enterococcus columbae ATCC_51263 (PacBio/Illumina hybrid assembly).</title>
        <authorList>
            <consortium name="The Broad Institute Genomics Platform"/>
            <consortium name="The Broad Institute Genome Sequencing Center for Infectious Disease"/>
            <person name="Earl A."/>
            <person name="Russ C."/>
            <person name="Gilmore M."/>
            <person name="Surin D."/>
            <person name="Walker B."/>
            <person name="Young S."/>
            <person name="Zeng Q."/>
            <person name="Gargeya S."/>
            <person name="Fitzgerald M."/>
            <person name="Haas B."/>
            <person name="Abouelleil A."/>
            <person name="Allen A.W."/>
            <person name="Alvarado L."/>
            <person name="Arachchi H.M."/>
            <person name="Berlin A.M."/>
            <person name="Chapman S.B."/>
            <person name="Gainer-Dewar J."/>
            <person name="Goldberg J."/>
            <person name="Griggs A."/>
            <person name="Gujja S."/>
            <person name="Hansen M."/>
            <person name="Howarth C."/>
            <person name="Imamovic A."/>
            <person name="Ireland A."/>
            <person name="Larimer J."/>
            <person name="McCowan C."/>
            <person name="Murphy C."/>
            <person name="Pearson M."/>
            <person name="Poon T.W."/>
            <person name="Priest M."/>
            <person name="Roberts A."/>
            <person name="Saif S."/>
            <person name="Shea T."/>
            <person name="Sisk P."/>
            <person name="Sykes S."/>
            <person name="Wortman J."/>
            <person name="Nusbaum C."/>
            <person name="Birren B."/>
        </authorList>
    </citation>
    <scope>NUCLEOTIDE SEQUENCE [LARGE SCALE GENOMIC DNA]</scope>
    <source>
        <strain evidence="6 7">ATCC 51263</strain>
    </source>
</reference>
<dbReference type="InterPro" id="IPR013762">
    <property type="entry name" value="Integrase-like_cat_sf"/>
</dbReference>
<dbReference type="CDD" id="cd01189">
    <property type="entry name" value="INT_ICEBs1_C_like"/>
    <property type="match status" value="1"/>
</dbReference>
<dbReference type="SUPFAM" id="SSF56349">
    <property type="entry name" value="DNA breaking-rejoining enzymes"/>
    <property type="match status" value="1"/>
</dbReference>
<name>S1P5I5_9ENTE</name>
<proteinExistence type="inferred from homology"/>
<dbReference type="PANTHER" id="PTHR30349">
    <property type="entry name" value="PHAGE INTEGRASE-RELATED"/>
    <property type="match status" value="1"/>
</dbReference>
<dbReference type="Proteomes" id="UP000014113">
    <property type="component" value="Unassembled WGS sequence"/>
</dbReference>
<dbReference type="GO" id="GO:0006310">
    <property type="term" value="P:DNA recombination"/>
    <property type="evidence" value="ECO:0007669"/>
    <property type="project" value="UniProtKB-KW"/>
</dbReference>
<dbReference type="InterPro" id="IPR050090">
    <property type="entry name" value="Tyrosine_recombinase_XerCD"/>
</dbReference>
<sequence length="326" mass="38808">MNQSNREAIIFNEVIDEWLASYQLGVKASSFARTEEIVEKYFRPTLGLLHIQSISTELCQKTIDQWVDLHSYARYSLFVNYLRRIFQFAMFKGIITKNPLMQVLVPVKKEEKNKPRLKFYTKAELQLFLSTILQHKQNDYLKSRDYMLFRLLAYSGCRIGELLALNWEDLNFTTTELSIHKTVTKSKRYYISPTPKTEKSQRIILLDKQTIDYLKDWQQKQQLYLQKRGFERANFLFTNGKNQFTINQAVTERYKIYQEAAQLEYIGLHGFRHTHASLLFEAGADYKDVQERLGHENIHTTMDIYTHLSKQRQYDTIERFSQYINN</sequence>
<keyword evidence="2" id="KW-0229">DNA integration</keyword>
<keyword evidence="4" id="KW-0233">DNA recombination</keyword>
<dbReference type="GO" id="GO:0015074">
    <property type="term" value="P:DNA integration"/>
    <property type="evidence" value="ECO:0007669"/>
    <property type="project" value="UniProtKB-KW"/>
</dbReference>
<evidence type="ECO:0000256" key="3">
    <source>
        <dbReference type="ARBA" id="ARBA00023125"/>
    </source>
</evidence>
<evidence type="ECO:0000259" key="5">
    <source>
        <dbReference type="PROSITE" id="PS51898"/>
    </source>
</evidence>
<dbReference type="Pfam" id="PF00589">
    <property type="entry name" value="Phage_integrase"/>
    <property type="match status" value="1"/>
</dbReference>
<dbReference type="eggNOG" id="COG0582">
    <property type="taxonomic scope" value="Bacteria"/>
</dbReference>
<comment type="similarity">
    <text evidence="1">Belongs to the 'phage' integrase family.</text>
</comment>
<protein>
    <recommendedName>
        <fullName evidence="5">Tyr recombinase domain-containing protein</fullName>
    </recommendedName>
</protein>
<accession>S1P5I5</accession>
<dbReference type="InterPro" id="IPR004107">
    <property type="entry name" value="Integrase_SAM-like_N"/>
</dbReference>
<dbReference type="InterPro" id="IPR002104">
    <property type="entry name" value="Integrase_catalytic"/>
</dbReference>
<dbReference type="Gene3D" id="1.10.150.130">
    <property type="match status" value="1"/>
</dbReference>
<dbReference type="PATRIC" id="fig|1121865.3.peg.897"/>
<evidence type="ECO:0000313" key="6">
    <source>
        <dbReference type="EMBL" id="EOW87631.1"/>
    </source>
</evidence>
<dbReference type="InterPro" id="IPR010998">
    <property type="entry name" value="Integrase_recombinase_N"/>
</dbReference>
<comment type="caution">
    <text evidence="6">The sequence shown here is derived from an EMBL/GenBank/DDBJ whole genome shotgun (WGS) entry which is preliminary data.</text>
</comment>
<dbReference type="OrthoDB" id="9803188at2"/>
<dbReference type="EMBL" id="ASWJ01000002">
    <property type="protein sequence ID" value="EOW87631.1"/>
    <property type="molecule type" value="Genomic_DNA"/>
</dbReference>
<dbReference type="PANTHER" id="PTHR30349:SF64">
    <property type="entry name" value="PROPHAGE INTEGRASE INTD-RELATED"/>
    <property type="match status" value="1"/>
</dbReference>
<dbReference type="Pfam" id="PF14659">
    <property type="entry name" value="Phage_int_SAM_3"/>
    <property type="match status" value="1"/>
</dbReference>
<evidence type="ECO:0000256" key="2">
    <source>
        <dbReference type="ARBA" id="ARBA00022908"/>
    </source>
</evidence>
<dbReference type="PROSITE" id="PS51898">
    <property type="entry name" value="TYR_RECOMBINASE"/>
    <property type="match status" value="1"/>
</dbReference>
<gene>
    <name evidence="6" type="ORF">I568_00296</name>
</gene>
<keyword evidence="7" id="KW-1185">Reference proteome</keyword>
<keyword evidence="3" id="KW-0238">DNA-binding</keyword>
<evidence type="ECO:0000256" key="4">
    <source>
        <dbReference type="ARBA" id="ARBA00023172"/>
    </source>
</evidence>
<dbReference type="RefSeq" id="WP_016183073.1">
    <property type="nucleotide sequence ID" value="NZ_JXKI01000051.1"/>
</dbReference>
<dbReference type="Gene3D" id="1.10.443.10">
    <property type="entry name" value="Intergrase catalytic core"/>
    <property type="match status" value="1"/>
</dbReference>
<dbReference type="GO" id="GO:0003677">
    <property type="term" value="F:DNA binding"/>
    <property type="evidence" value="ECO:0007669"/>
    <property type="project" value="UniProtKB-KW"/>
</dbReference>
<dbReference type="AlphaFoldDB" id="S1P5I5"/>